<dbReference type="EMBL" id="JACOGC010000002">
    <property type="protein sequence ID" value="MBC3884545.1"/>
    <property type="molecule type" value="Genomic_DNA"/>
</dbReference>
<dbReference type="Gene3D" id="1.20.5.340">
    <property type="match status" value="1"/>
</dbReference>
<reference evidence="2 3" key="1">
    <citation type="submission" date="2020-08" db="EMBL/GenBank/DDBJ databases">
        <title>Novel species isolated from subtropical streams in China.</title>
        <authorList>
            <person name="Lu H."/>
        </authorList>
    </citation>
    <scope>NUCLEOTIDE SEQUENCE [LARGE SCALE GENOMIC DNA]</scope>
    <source>
        <strain evidence="2 3">FT31W</strain>
    </source>
</reference>
<name>A0ABR6YL92_9BURK</name>
<gene>
    <name evidence="2" type="ORF">H8K27_05320</name>
</gene>
<feature type="coiled-coil region" evidence="1">
    <location>
        <begin position="26"/>
        <end position="60"/>
    </location>
</feature>
<proteinExistence type="predicted"/>
<evidence type="ECO:0000313" key="2">
    <source>
        <dbReference type="EMBL" id="MBC3884545.1"/>
    </source>
</evidence>
<keyword evidence="1" id="KW-0175">Coiled coil</keyword>
<comment type="caution">
    <text evidence="2">The sequence shown here is derived from an EMBL/GenBank/DDBJ whole genome shotgun (WGS) entry which is preliminary data.</text>
</comment>
<evidence type="ECO:0000256" key="1">
    <source>
        <dbReference type="SAM" id="Coils"/>
    </source>
</evidence>
<keyword evidence="3" id="KW-1185">Reference proteome</keyword>
<dbReference type="Proteomes" id="UP000613113">
    <property type="component" value="Unassembled WGS sequence"/>
</dbReference>
<protein>
    <submittedName>
        <fullName evidence="2">DUF904 domain-containing protein</fullName>
    </submittedName>
</protein>
<sequence length="72" mass="7983">MISDFELLAEKVAKLAELTHSLRTENAGLRHELASLNADNQELRSRMQQAHDRVAALLSRMPAEVIADEDAA</sequence>
<organism evidence="2 3">
    <name type="scientific">Undibacterium griseum</name>
    <dbReference type="NCBI Taxonomy" id="2762295"/>
    <lineage>
        <taxon>Bacteria</taxon>
        <taxon>Pseudomonadati</taxon>
        <taxon>Pseudomonadota</taxon>
        <taxon>Betaproteobacteria</taxon>
        <taxon>Burkholderiales</taxon>
        <taxon>Oxalobacteraceae</taxon>
        <taxon>Undibacterium</taxon>
    </lineage>
</organism>
<accession>A0ABR6YL92</accession>
<evidence type="ECO:0000313" key="3">
    <source>
        <dbReference type="Proteomes" id="UP000613113"/>
    </source>
</evidence>